<dbReference type="Pfam" id="PF10266">
    <property type="entry name" value="Strumpellin"/>
    <property type="match status" value="1"/>
</dbReference>
<dbReference type="InterPro" id="IPR019393">
    <property type="entry name" value="WASH_strumpellin"/>
</dbReference>
<dbReference type="GO" id="GO:0140285">
    <property type="term" value="P:endosome fission"/>
    <property type="evidence" value="ECO:0007669"/>
    <property type="project" value="TreeGrafter"/>
</dbReference>
<keyword evidence="4" id="KW-1185">Reference proteome</keyword>
<comment type="similarity">
    <text evidence="1">Belongs to the strumpellin family.</text>
</comment>
<proteinExistence type="inferred from homology"/>
<gene>
    <name evidence="3" type="ORF">KIPB_006530</name>
</gene>
<dbReference type="EMBL" id="BDIP01001692">
    <property type="protein sequence ID" value="GIQ84943.1"/>
    <property type="molecule type" value="Genomic_DNA"/>
</dbReference>
<reference evidence="3 4" key="1">
    <citation type="journal article" date="2018" name="PLoS ONE">
        <title>The draft genome of Kipferlia bialata reveals reductive genome evolution in fornicate parasites.</title>
        <authorList>
            <person name="Tanifuji G."/>
            <person name="Takabayashi S."/>
            <person name="Kume K."/>
            <person name="Takagi M."/>
            <person name="Nakayama T."/>
            <person name="Kamikawa R."/>
            <person name="Inagaki Y."/>
            <person name="Hashimoto T."/>
        </authorList>
    </citation>
    <scope>NUCLEOTIDE SEQUENCE [LARGE SCALE GENOMIC DNA]</scope>
    <source>
        <strain evidence="3">NY0173</strain>
    </source>
</reference>
<organism evidence="3 4">
    <name type="scientific">Kipferlia bialata</name>
    <dbReference type="NCBI Taxonomy" id="797122"/>
    <lineage>
        <taxon>Eukaryota</taxon>
        <taxon>Metamonada</taxon>
        <taxon>Carpediemonas-like organisms</taxon>
        <taxon>Kipferlia</taxon>
    </lineage>
</organism>
<dbReference type="GO" id="GO:0007032">
    <property type="term" value="P:endosome organization"/>
    <property type="evidence" value="ECO:0007669"/>
    <property type="project" value="TreeGrafter"/>
</dbReference>
<dbReference type="GO" id="GO:0030041">
    <property type="term" value="P:actin filament polymerization"/>
    <property type="evidence" value="ECO:0007669"/>
    <property type="project" value="TreeGrafter"/>
</dbReference>
<dbReference type="OrthoDB" id="565118at2759"/>
<evidence type="ECO:0000313" key="3">
    <source>
        <dbReference type="EMBL" id="GIQ84943.1"/>
    </source>
</evidence>
<dbReference type="PANTHER" id="PTHR15691">
    <property type="entry name" value="WASH COMPLEX SUBUNIT 5"/>
    <property type="match status" value="1"/>
</dbReference>
<dbReference type="GO" id="GO:0071203">
    <property type="term" value="C:WASH complex"/>
    <property type="evidence" value="ECO:0007669"/>
    <property type="project" value="InterPro"/>
</dbReference>
<evidence type="ECO:0000313" key="4">
    <source>
        <dbReference type="Proteomes" id="UP000265618"/>
    </source>
</evidence>
<sequence length="663" mass="74559">AHRAVYGPVLLDYRYLQNSAIYDRQFENDASLVATDEEFRIRHQHTLKRFWTLFQSIHNLGTSLSAYLRQLRDGVFVQQTYDVLIASTGGKQLLGEAIYLNGVALLLLDLMIPGPVRERILVAYYRWADTPPEAVVPVIELMRDTGFRAPRTERAGMKNSKMPYGPLGLYGRVTASLSQENSPGFDPNEWGSGLDDDKEDDGGRVPVNYPVDYLARAAPEQEIVLDVVGALANEDIYQKSRFYPSQTHRGAMLGKQTQILSVLLLFVPDTLRGDVALVREVLGKHCSDCTVIPIYLGICLDLSVVFQSFKAAKEAVAPFVSSQHLQRTLGLYVEGIEHVETRIANHLIEGALTEAYLLDNVSTVLDDIRAANVILRWIFLTRNSKRARLRSDLNEKIDDQRLLRYVLHTAQFEYQVKTIYGAALGDRQKRFNKLKQRVEEKLDELGKYFGTQLSTEGKSEDLARYFGQKLKGTMTEMTLQDPVLAGRRISELLNALSTVTRHHRVGSVIAVSQFLQETRALLSRLLRITNVTKDTRHTIEVVSGFSYCWGSLQSLTPILQDRIKTRPDTVIQLRSLVAKLIAVLEDPVERLALVPSESDIVDRICSFHSESLLGYVQGVLSVVPSSVFALMEGIAGVLDHLNQPRPRVRRTELLGLSQLELRG</sequence>
<dbReference type="GO" id="GO:0051125">
    <property type="term" value="P:regulation of actin nucleation"/>
    <property type="evidence" value="ECO:0007669"/>
    <property type="project" value="TreeGrafter"/>
</dbReference>
<protein>
    <submittedName>
        <fullName evidence="3">WASH complex, subunit strumpellin</fullName>
    </submittedName>
</protein>
<dbReference type="PANTHER" id="PTHR15691:SF6">
    <property type="entry name" value="WASH COMPLEX SUBUNIT 5"/>
    <property type="match status" value="1"/>
</dbReference>
<dbReference type="Proteomes" id="UP000265618">
    <property type="component" value="Unassembled WGS sequence"/>
</dbReference>
<dbReference type="AlphaFoldDB" id="A0A9K3GJ66"/>
<feature type="region of interest" description="Disordered" evidence="2">
    <location>
        <begin position="179"/>
        <end position="202"/>
    </location>
</feature>
<evidence type="ECO:0000256" key="1">
    <source>
        <dbReference type="ARBA" id="ARBA00006224"/>
    </source>
</evidence>
<comment type="caution">
    <text evidence="3">The sequence shown here is derived from an EMBL/GenBank/DDBJ whole genome shotgun (WGS) entry which is preliminary data.</text>
</comment>
<name>A0A9K3GJ66_9EUKA</name>
<accession>A0A9K3GJ66</accession>
<feature type="non-terminal residue" evidence="3">
    <location>
        <position position="1"/>
    </location>
</feature>
<evidence type="ECO:0000256" key="2">
    <source>
        <dbReference type="SAM" id="MobiDB-lite"/>
    </source>
</evidence>
<dbReference type="GO" id="GO:0005768">
    <property type="term" value="C:endosome"/>
    <property type="evidence" value="ECO:0007669"/>
    <property type="project" value="TreeGrafter"/>
</dbReference>